<name>A0ABW1AQ78_9RHOO</name>
<gene>
    <name evidence="3" type="ORF">ACFPTN_08725</name>
</gene>
<comment type="caution">
    <text evidence="3">The sequence shown here is derived from an EMBL/GenBank/DDBJ whole genome shotgun (WGS) entry which is preliminary data.</text>
</comment>
<dbReference type="Gene3D" id="3.10.310.50">
    <property type="match status" value="1"/>
</dbReference>
<evidence type="ECO:0000313" key="3">
    <source>
        <dbReference type="EMBL" id="MFC5769457.1"/>
    </source>
</evidence>
<dbReference type="PANTHER" id="PTHR30373">
    <property type="entry name" value="UPF0603 PROTEIN YGCG"/>
    <property type="match status" value="1"/>
</dbReference>
<feature type="region of interest" description="Disordered" evidence="1">
    <location>
        <begin position="158"/>
        <end position="180"/>
    </location>
</feature>
<dbReference type="EMBL" id="JBHSOG010000030">
    <property type="protein sequence ID" value="MFC5769457.1"/>
    <property type="molecule type" value="Genomic_DNA"/>
</dbReference>
<protein>
    <submittedName>
        <fullName evidence="3">TPM domain-containing protein</fullName>
    </submittedName>
</protein>
<evidence type="ECO:0000259" key="2">
    <source>
        <dbReference type="Pfam" id="PF04536"/>
    </source>
</evidence>
<feature type="domain" description="TPM" evidence="2">
    <location>
        <begin position="22"/>
        <end position="150"/>
    </location>
</feature>
<evidence type="ECO:0000256" key="1">
    <source>
        <dbReference type="SAM" id="MobiDB-lite"/>
    </source>
</evidence>
<sequence>MGFLQLLRHLWLDDGDARRALGAGALERLTERVRDSERHHSGEICICVEASLPLRYLWRHLRHREATARLSRERALERFGEQRVWDTEYNNGVLIYVLLAEHRIEIVADRGIVPHTDSARWQDMLRDISACLGSGRLEDGLAHAIDAVDRVLRQCFPSDGGPSQADGRDGGGLPDRPVIL</sequence>
<dbReference type="InterPro" id="IPR007621">
    <property type="entry name" value="TPM_dom"/>
</dbReference>
<keyword evidence="4" id="KW-1185">Reference proteome</keyword>
<proteinExistence type="predicted"/>
<accession>A0ABW1AQ78</accession>
<organism evidence="3 4">
    <name type="scientific">Thauera sinica</name>
    <dbReference type="NCBI Taxonomy" id="2665146"/>
    <lineage>
        <taxon>Bacteria</taxon>
        <taxon>Pseudomonadati</taxon>
        <taxon>Pseudomonadota</taxon>
        <taxon>Betaproteobacteria</taxon>
        <taxon>Rhodocyclales</taxon>
        <taxon>Zoogloeaceae</taxon>
        <taxon>Thauera</taxon>
    </lineage>
</organism>
<dbReference type="PANTHER" id="PTHR30373:SF8">
    <property type="entry name" value="BLL7265 PROTEIN"/>
    <property type="match status" value="1"/>
</dbReference>
<dbReference type="RefSeq" id="WP_096446629.1">
    <property type="nucleotide sequence ID" value="NZ_JBHSOG010000030.1"/>
</dbReference>
<evidence type="ECO:0000313" key="4">
    <source>
        <dbReference type="Proteomes" id="UP001595974"/>
    </source>
</evidence>
<reference evidence="4" key="1">
    <citation type="journal article" date="2019" name="Int. J. Syst. Evol. Microbiol.">
        <title>The Global Catalogue of Microorganisms (GCM) 10K type strain sequencing project: providing services to taxonomists for standard genome sequencing and annotation.</title>
        <authorList>
            <consortium name="The Broad Institute Genomics Platform"/>
            <consortium name="The Broad Institute Genome Sequencing Center for Infectious Disease"/>
            <person name="Wu L."/>
            <person name="Ma J."/>
        </authorList>
    </citation>
    <scope>NUCLEOTIDE SEQUENCE [LARGE SCALE GENOMIC DNA]</scope>
    <source>
        <strain evidence="4">SHR3</strain>
    </source>
</reference>
<dbReference type="Pfam" id="PF04536">
    <property type="entry name" value="TPM_phosphatase"/>
    <property type="match status" value="1"/>
</dbReference>
<dbReference type="Proteomes" id="UP001595974">
    <property type="component" value="Unassembled WGS sequence"/>
</dbReference>